<keyword evidence="2" id="KW-0808">Transferase</keyword>
<dbReference type="Pfam" id="PF13403">
    <property type="entry name" value="Hint_2"/>
    <property type="match status" value="1"/>
</dbReference>
<dbReference type="Proteomes" id="UP000030960">
    <property type="component" value="Unassembled WGS sequence"/>
</dbReference>
<dbReference type="SUPFAM" id="SSF51294">
    <property type="entry name" value="Hedgehog/intein (Hint) domain"/>
    <property type="match status" value="1"/>
</dbReference>
<comment type="caution">
    <text evidence="2">The sequence shown here is derived from an EMBL/GenBank/DDBJ whole genome shotgun (WGS) entry which is preliminary data.</text>
</comment>
<organism evidence="2 3">
    <name type="scientific">Mameliella alba</name>
    <dbReference type="NCBI Taxonomy" id="561184"/>
    <lineage>
        <taxon>Bacteria</taxon>
        <taxon>Pseudomonadati</taxon>
        <taxon>Pseudomonadota</taxon>
        <taxon>Alphaproteobacteria</taxon>
        <taxon>Rhodobacterales</taxon>
        <taxon>Roseobacteraceae</taxon>
        <taxon>Mameliella</taxon>
    </lineage>
</organism>
<sequence>MGTFQFQSSGFYAGTSGTVTLGGSGTEPSLLEVVELEVDDSFETGDTLIYRVNGVNNSNCTYLGNVDVAKAGGGTVNLPVFALSNGFSFIPIPLTDNIADYTFPSPLNLDTLDTSDYPDCFAPGTMITTTDGPVAVETLQIGARLRTATGGIARVHWIGRQRLAAPHRGQWLVRIGAGALGAGLPLADLTVTADHGMMIDGLIINASALVNGGTIDWVPFRDLPDSLTVYHVETEAHEAILANGAPSESYINYRDRRRFDNFDEYLALYGCERIIPEMPAPRISSGRHLPADIASLLSLRRQTRFAGDLPAPARCR</sequence>
<dbReference type="EMBL" id="JSUQ01000012">
    <property type="protein sequence ID" value="KHQ52118.1"/>
    <property type="molecule type" value="Genomic_DNA"/>
</dbReference>
<dbReference type="InterPro" id="IPR028992">
    <property type="entry name" value="Hedgehog/Intein_dom"/>
</dbReference>
<dbReference type="STRING" id="561184.SAMN05216376_10274"/>
<accession>A0A0B3RZE0</accession>
<protein>
    <submittedName>
        <fullName evidence="2">tRNA(1-methyladenosine) methyltransferase-related protein</fullName>
    </submittedName>
</protein>
<name>A0A0B3RZE0_9RHOB</name>
<feature type="domain" description="Hedgehog/Intein (Hint)" evidence="1">
    <location>
        <begin position="120"/>
        <end position="252"/>
    </location>
</feature>
<proteinExistence type="predicted"/>
<dbReference type="InterPro" id="IPR036844">
    <property type="entry name" value="Hint_dom_sf"/>
</dbReference>
<dbReference type="GO" id="GO:0008168">
    <property type="term" value="F:methyltransferase activity"/>
    <property type="evidence" value="ECO:0007669"/>
    <property type="project" value="UniProtKB-KW"/>
</dbReference>
<gene>
    <name evidence="2" type="ORF">OA50_03133</name>
</gene>
<evidence type="ECO:0000313" key="2">
    <source>
        <dbReference type="EMBL" id="KHQ52118.1"/>
    </source>
</evidence>
<evidence type="ECO:0000259" key="1">
    <source>
        <dbReference type="Pfam" id="PF13403"/>
    </source>
</evidence>
<dbReference type="AlphaFoldDB" id="A0A0B3RZE0"/>
<dbReference type="Gene3D" id="2.170.16.10">
    <property type="entry name" value="Hedgehog/Intein (Hint) domain"/>
    <property type="match status" value="1"/>
</dbReference>
<keyword evidence="3" id="KW-1185">Reference proteome</keyword>
<dbReference type="RefSeq" id="WP_052244558.1">
    <property type="nucleotide sequence ID" value="NZ_JSUQ01000012.1"/>
</dbReference>
<keyword evidence="2" id="KW-0489">Methyltransferase</keyword>
<dbReference type="OrthoDB" id="6305173at2"/>
<reference evidence="2 3" key="1">
    <citation type="submission" date="2014-10" db="EMBL/GenBank/DDBJ databases">
        <title>Genome sequence of Ponticoccus sp. strain UMTAT08 isolated from clonal culture of toxic dinoflagellate Alexandrium tamiyavanichii.</title>
        <authorList>
            <person name="Gan H.Y."/>
            <person name="Muhd D.-D."/>
            <person name="Mohd Noor M.E."/>
            <person name="Yeong Y.S."/>
            <person name="Usup G."/>
        </authorList>
    </citation>
    <scope>NUCLEOTIDE SEQUENCE [LARGE SCALE GENOMIC DNA]</scope>
    <source>
        <strain evidence="2 3">UMTAT08</strain>
    </source>
</reference>
<dbReference type="GO" id="GO:0032259">
    <property type="term" value="P:methylation"/>
    <property type="evidence" value="ECO:0007669"/>
    <property type="project" value="UniProtKB-KW"/>
</dbReference>
<evidence type="ECO:0000313" key="3">
    <source>
        <dbReference type="Proteomes" id="UP000030960"/>
    </source>
</evidence>